<proteinExistence type="predicted"/>
<feature type="domain" description="Disks large homolog 5 N-terminal" evidence="3">
    <location>
        <begin position="19"/>
        <end position="103"/>
    </location>
</feature>
<evidence type="ECO:0000313" key="4">
    <source>
        <dbReference type="EMBL" id="KAK7815136.1"/>
    </source>
</evidence>
<evidence type="ECO:0000256" key="2">
    <source>
        <dbReference type="SAM" id="MobiDB-lite"/>
    </source>
</evidence>
<dbReference type="GO" id="GO:0005886">
    <property type="term" value="C:plasma membrane"/>
    <property type="evidence" value="ECO:0007669"/>
    <property type="project" value="TreeGrafter"/>
</dbReference>
<sequence>MPSDSESSSSLSSVGTTGKAPSPPPLLTEQQISDKVENLSIQLRLMTRERNELRKRLAFATHGATFDKRPYHRLNPDYERLKIQCVRAMSDLQSLQNQHTNALKRCEEVAKETDFYHTLHSRLLSDQTQLKDDVDMLRRENGKLLRERNLLQQSWEDMKRLREEDQKEIGDLRAQQQQVSLQSQGPAKDLPAHLCPYLSLPPFAHPPTHLSHHPNTFHPIVHCCDY</sequence>
<dbReference type="InterPro" id="IPR006907">
    <property type="entry name" value="DLG5_N"/>
</dbReference>
<dbReference type="PANTHER" id="PTHR46360:SF1">
    <property type="entry name" value="DISKS LARGE HOMOLOG 5"/>
    <property type="match status" value="1"/>
</dbReference>
<name>A0AAW0ILS6_MYOGA</name>
<evidence type="ECO:0000313" key="5">
    <source>
        <dbReference type="Proteomes" id="UP001488838"/>
    </source>
</evidence>
<organism evidence="4 5">
    <name type="scientific">Myodes glareolus</name>
    <name type="common">Bank vole</name>
    <name type="synonym">Clethrionomys glareolus</name>
    <dbReference type="NCBI Taxonomy" id="447135"/>
    <lineage>
        <taxon>Eukaryota</taxon>
        <taxon>Metazoa</taxon>
        <taxon>Chordata</taxon>
        <taxon>Craniata</taxon>
        <taxon>Vertebrata</taxon>
        <taxon>Euteleostomi</taxon>
        <taxon>Mammalia</taxon>
        <taxon>Eutheria</taxon>
        <taxon>Euarchontoglires</taxon>
        <taxon>Glires</taxon>
        <taxon>Rodentia</taxon>
        <taxon>Myomorpha</taxon>
        <taxon>Muroidea</taxon>
        <taxon>Cricetidae</taxon>
        <taxon>Arvicolinae</taxon>
        <taxon>Myodes</taxon>
    </lineage>
</organism>
<keyword evidence="5" id="KW-1185">Reference proteome</keyword>
<dbReference type="InterPro" id="IPR053004">
    <property type="entry name" value="MAGUK_Signaling_Regulators"/>
</dbReference>
<dbReference type="PANTHER" id="PTHR46360">
    <property type="entry name" value="DISKS LARGE HOMOLOG 5"/>
    <property type="match status" value="1"/>
</dbReference>
<protein>
    <recommendedName>
        <fullName evidence="3">Disks large homolog 5 N-terminal domain-containing protein</fullName>
    </recommendedName>
</protein>
<keyword evidence="1" id="KW-0175">Coiled coil</keyword>
<evidence type="ECO:0000259" key="3">
    <source>
        <dbReference type="Pfam" id="PF04822"/>
    </source>
</evidence>
<evidence type="ECO:0000256" key="1">
    <source>
        <dbReference type="SAM" id="Coils"/>
    </source>
</evidence>
<gene>
    <name evidence="4" type="ORF">U0070_007801</name>
</gene>
<dbReference type="Pfam" id="PF04822">
    <property type="entry name" value="Takusan"/>
    <property type="match status" value="1"/>
</dbReference>
<comment type="caution">
    <text evidence="4">The sequence shown here is derived from an EMBL/GenBank/DDBJ whole genome shotgun (WGS) entry which is preliminary data.</text>
</comment>
<accession>A0AAW0ILS6</accession>
<dbReference type="Proteomes" id="UP001488838">
    <property type="component" value="Unassembled WGS sequence"/>
</dbReference>
<feature type="region of interest" description="Disordered" evidence="2">
    <location>
        <begin position="1"/>
        <end position="28"/>
    </location>
</feature>
<dbReference type="GO" id="GO:0035331">
    <property type="term" value="P:negative regulation of hippo signaling"/>
    <property type="evidence" value="ECO:0007669"/>
    <property type="project" value="TreeGrafter"/>
</dbReference>
<dbReference type="AlphaFoldDB" id="A0AAW0ILS6"/>
<feature type="compositionally biased region" description="Low complexity" evidence="2">
    <location>
        <begin position="1"/>
        <end position="13"/>
    </location>
</feature>
<dbReference type="EMBL" id="JBBHLL010000116">
    <property type="protein sequence ID" value="KAK7815136.1"/>
    <property type="molecule type" value="Genomic_DNA"/>
</dbReference>
<feature type="coiled-coil region" evidence="1">
    <location>
        <begin position="36"/>
        <end position="154"/>
    </location>
</feature>
<reference evidence="4 5" key="1">
    <citation type="journal article" date="2023" name="bioRxiv">
        <title>Conserved and derived expression patterns and positive selection on dental genes reveal complex evolutionary context of ever-growing rodent molars.</title>
        <authorList>
            <person name="Calamari Z.T."/>
            <person name="Song A."/>
            <person name="Cohen E."/>
            <person name="Akter M."/>
            <person name="Roy R.D."/>
            <person name="Hallikas O."/>
            <person name="Christensen M.M."/>
            <person name="Li P."/>
            <person name="Marangoni P."/>
            <person name="Jernvall J."/>
            <person name="Klein O.D."/>
        </authorList>
    </citation>
    <scope>NUCLEOTIDE SEQUENCE [LARGE SCALE GENOMIC DNA]</scope>
    <source>
        <strain evidence="4">V071</strain>
    </source>
</reference>